<sequence>MSDLKYGPDVEDESPGDIANLVVRLSLLLPGVGIRHSLGHIHLFQLTHQRIATTLADRGLLNEEVLTAIRGTRVQHLNLGPSLSDEDGLNLQGATALRAFRRPGTFTSLTALALSGACIRDSDLVHIQHLPALQRLELECIGIGNEAVFLLISLKHTLTHLDLAHNPKIDDEAIPAILIFPGLSYLSLFGTGVDMPGLRRLALVIHKEDRVIDIEIPEKCDQYISDMDHKYLIYPSPPLAIEPCTVPLLSKAALKRNLAAHALINPDIVSSGTRREMIERLLKILETREGDIVVRDMVLGNDGEED</sequence>
<evidence type="ECO:0000313" key="1">
    <source>
        <dbReference type="EMBL" id="KAH7920403.1"/>
    </source>
</evidence>
<gene>
    <name evidence="1" type="ORF">BV22DRAFT_1021239</name>
</gene>
<evidence type="ECO:0000313" key="2">
    <source>
        <dbReference type="Proteomes" id="UP000790709"/>
    </source>
</evidence>
<name>A0ACB8B5E0_9AGAM</name>
<organism evidence="1 2">
    <name type="scientific">Leucogyrophana mollusca</name>
    <dbReference type="NCBI Taxonomy" id="85980"/>
    <lineage>
        <taxon>Eukaryota</taxon>
        <taxon>Fungi</taxon>
        <taxon>Dikarya</taxon>
        <taxon>Basidiomycota</taxon>
        <taxon>Agaricomycotina</taxon>
        <taxon>Agaricomycetes</taxon>
        <taxon>Agaricomycetidae</taxon>
        <taxon>Boletales</taxon>
        <taxon>Boletales incertae sedis</taxon>
        <taxon>Leucogyrophana</taxon>
    </lineage>
</organism>
<reference evidence="1" key="1">
    <citation type="journal article" date="2021" name="New Phytol.">
        <title>Evolutionary innovations through gain and loss of genes in the ectomycorrhizal Boletales.</title>
        <authorList>
            <person name="Wu G."/>
            <person name="Miyauchi S."/>
            <person name="Morin E."/>
            <person name="Kuo A."/>
            <person name="Drula E."/>
            <person name="Varga T."/>
            <person name="Kohler A."/>
            <person name="Feng B."/>
            <person name="Cao Y."/>
            <person name="Lipzen A."/>
            <person name="Daum C."/>
            <person name="Hundley H."/>
            <person name="Pangilinan J."/>
            <person name="Johnson J."/>
            <person name="Barry K."/>
            <person name="LaButti K."/>
            <person name="Ng V."/>
            <person name="Ahrendt S."/>
            <person name="Min B."/>
            <person name="Choi I.G."/>
            <person name="Park H."/>
            <person name="Plett J.M."/>
            <person name="Magnuson J."/>
            <person name="Spatafora J.W."/>
            <person name="Nagy L.G."/>
            <person name="Henrissat B."/>
            <person name="Grigoriev I.V."/>
            <person name="Yang Z.L."/>
            <person name="Xu J."/>
            <person name="Martin F.M."/>
        </authorList>
    </citation>
    <scope>NUCLEOTIDE SEQUENCE</scope>
    <source>
        <strain evidence="1">KUC20120723A-06</strain>
    </source>
</reference>
<comment type="caution">
    <text evidence="1">The sequence shown here is derived from an EMBL/GenBank/DDBJ whole genome shotgun (WGS) entry which is preliminary data.</text>
</comment>
<proteinExistence type="predicted"/>
<keyword evidence="2" id="KW-1185">Reference proteome</keyword>
<accession>A0ACB8B5E0</accession>
<dbReference type="EMBL" id="MU266582">
    <property type="protein sequence ID" value="KAH7920403.1"/>
    <property type="molecule type" value="Genomic_DNA"/>
</dbReference>
<dbReference type="Proteomes" id="UP000790709">
    <property type="component" value="Unassembled WGS sequence"/>
</dbReference>
<protein>
    <submittedName>
        <fullName evidence="1">Uncharacterized protein</fullName>
    </submittedName>
</protein>